<evidence type="ECO:0000313" key="2">
    <source>
        <dbReference type="Proteomes" id="UP001215598"/>
    </source>
</evidence>
<comment type="caution">
    <text evidence="1">The sequence shown here is derived from an EMBL/GenBank/DDBJ whole genome shotgun (WGS) entry which is preliminary data.</text>
</comment>
<gene>
    <name evidence="1" type="ORF">B0H16DRAFT_1254036</name>
</gene>
<dbReference type="Proteomes" id="UP001215598">
    <property type="component" value="Unassembled WGS sequence"/>
</dbReference>
<keyword evidence="2" id="KW-1185">Reference proteome</keyword>
<evidence type="ECO:0000313" key="1">
    <source>
        <dbReference type="EMBL" id="KAJ7770728.1"/>
    </source>
</evidence>
<feature type="non-terminal residue" evidence="1">
    <location>
        <position position="1"/>
    </location>
</feature>
<feature type="non-terminal residue" evidence="1">
    <location>
        <position position="165"/>
    </location>
</feature>
<accession>A0AAD7JUR1</accession>
<name>A0AAD7JUR1_9AGAR</name>
<sequence length="165" mass="18553">LELPGDTPQWLRTVLGYLTAADLGCHYTALLTALVRLEESAGFEQEGQALASSKFRPNEVQKWIRGARGSRMKSLPEVVNVADYARRWNVWWDALQPAWRKRGDDGYWVVGGRYGTEFGPLDASGLNGCISIVASLYFWGTSETHDEGSRGEWERAVQDVAWMLE</sequence>
<organism evidence="1 2">
    <name type="scientific">Mycena metata</name>
    <dbReference type="NCBI Taxonomy" id="1033252"/>
    <lineage>
        <taxon>Eukaryota</taxon>
        <taxon>Fungi</taxon>
        <taxon>Dikarya</taxon>
        <taxon>Basidiomycota</taxon>
        <taxon>Agaricomycotina</taxon>
        <taxon>Agaricomycetes</taxon>
        <taxon>Agaricomycetidae</taxon>
        <taxon>Agaricales</taxon>
        <taxon>Marasmiineae</taxon>
        <taxon>Mycenaceae</taxon>
        <taxon>Mycena</taxon>
    </lineage>
</organism>
<dbReference type="AlphaFoldDB" id="A0AAD7JUR1"/>
<reference evidence="1" key="1">
    <citation type="submission" date="2023-03" db="EMBL/GenBank/DDBJ databases">
        <title>Massive genome expansion in bonnet fungi (Mycena s.s.) driven by repeated elements and novel gene families across ecological guilds.</title>
        <authorList>
            <consortium name="Lawrence Berkeley National Laboratory"/>
            <person name="Harder C.B."/>
            <person name="Miyauchi S."/>
            <person name="Viragh M."/>
            <person name="Kuo A."/>
            <person name="Thoen E."/>
            <person name="Andreopoulos B."/>
            <person name="Lu D."/>
            <person name="Skrede I."/>
            <person name="Drula E."/>
            <person name="Henrissat B."/>
            <person name="Morin E."/>
            <person name="Kohler A."/>
            <person name="Barry K."/>
            <person name="LaButti K."/>
            <person name="Morin E."/>
            <person name="Salamov A."/>
            <person name="Lipzen A."/>
            <person name="Mereny Z."/>
            <person name="Hegedus B."/>
            <person name="Baldrian P."/>
            <person name="Stursova M."/>
            <person name="Weitz H."/>
            <person name="Taylor A."/>
            <person name="Grigoriev I.V."/>
            <person name="Nagy L.G."/>
            <person name="Martin F."/>
            <person name="Kauserud H."/>
        </authorList>
    </citation>
    <scope>NUCLEOTIDE SEQUENCE</scope>
    <source>
        <strain evidence="1">CBHHK182m</strain>
    </source>
</reference>
<protein>
    <submittedName>
        <fullName evidence="1">Uncharacterized protein</fullName>
    </submittedName>
</protein>
<dbReference type="EMBL" id="JARKIB010000016">
    <property type="protein sequence ID" value="KAJ7770728.1"/>
    <property type="molecule type" value="Genomic_DNA"/>
</dbReference>
<proteinExistence type="predicted"/>